<dbReference type="PANTHER" id="PTHR10605:SF56">
    <property type="entry name" value="BIFUNCTIONAL HEPARAN SULFATE N-DEACETYLASE_N-SULFOTRANSFERASE"/>
    <property type="match status" value="1"/>
</dbReference>
<dbReference type="EMBL" id="CP025430">
    <property type="protein sequence ID" value="AUH66291.1"/>
    <property type="molecule type" value="Genomic_DNA"/>
</dbReference>
<accession>A0A2H5F419</accession>
<name>A0A2H5F419_9RHOB</name>
<proteinExistence type="predicted"/>
<gene>
    <name evidence="2" type="ORF">CX676_10655</name>
</gene>
<keyword evidence="1 2" id="KW-0808">Transferase</keyword>
<dbReference type="SUPFAM" id="SSF52540">
    <property type="entry name" value="P-loop containing nucleoside triphosphate hydrolases"/>
    <property type="match status" value="1"/>
</dbReference>
<reference evidence="2 3" key="1">
    <citation type="journal article" date="2013" name="Antonie Van Leeuwenhoek">
        <title>Paracoccus zhejiangensis sp. nov., isolated from activated sludge in wastewater-treatment system.</title>
        <authorList>
            <person name="Wu Z.G."/>
            <person name="Zhang D.F."/>
            <person name="Liu Y.L."/>
            <person name="Wang F."/>
            <person name="Jiang X."/>
            <person name="Li C."/>
            <person name="Li S.P."/>
            <person name="Hong Q."/>
            <person name="Li W.J."/>
        </authorList>
    </citation>
    <scope>NUCLEOTIDE SEQUENCE [LARGE SCALE GENOMIC DNA]</scope>
    <source>
        <strain evidence="2 3">J6</strain>
    </source>
</reference>
<evidence type="ECO:0000313" key="2">
    <source>
        <dbReference type="EMBL" id="AUH66291.1"/>
    </source>
</evidence>
<dbReference type="OrthoDB" id="981508at2"/>
<dbReference type="AlphaFoldDB" id="A0A2H5F419"/>
<organism evidence="2 3">
    <name type="scientific">Paracoccus zhejiangensis</name>
    <dbReference type="NCBI Taxonomy" id="1077935"/>
    <lineage>
        <taxon>Bacteria</taxon>
        <taxon>Pseudomonadati</taxon>
        <taxon>Pseudomonadota</taxon>
        <taxon>Alphaproteobacteria</taxon>
        <taxon>Rhodobacterales</taxon>
        <taxon>Paracoccaceae</taxon>
        <taxon>Paracoccus</taxon>
    </lineage>
</organism>
<dbReference type="PANTHER" id="PTHR10605">
    <property type="entry name" value="HEPARAN SULFATE SULFOTRANSFERASE"/>
    <property type="match status" value="1"/>
</dbReference>
<dbReference type="Proteomes" id="UP000234530">
    <property type="component" value="Chromosome"/>
</dbReference>
<dbReference type="KEGG" id="pzh:CX676_10655"/>
<dbReference type="Gene3D" id="3.40.50.300">
    <property type="entry name" value="P-loop containing nucleotide triphosphate hydrolases"/>
    <property type="match status" value="1"/>
</dbReference>
<sequence length="292" mass="33780">MTTEREIDWNAPGKPRKPTIIGIGAQKAGTTWLSQMLAQHPKIWTPPFKEVQFFSHRFVEEHRQWLPWHFRRSRQTIERRWGLRGDPMPQGLIDYLDGITADPMFTNDWYRRVFAPAPPGSQTMDVSPEYSTVPEEGVAFIRDFLPRARFIYILRDPVDRVVSQMKMHMTRKKKNPREAGPWLELLESEPALFNRGDYAAYVPRWQAAFGPEKLMILPFGRISADPAGLLSEIEDFLGLPHHAYENAERKVFAAPDDLLAPPELRAILADRLQDQTDFLQSAFPPEFTAQLR</sequence>
<evidence type="ECO:0000256" key="1">
    <source>
        <dbReference type="ARBA" id="ARBA00022679"/>
    </source>
</evidence>
<protein>
    <submittedName>
        <fullName evidence="2">Sulfotransferase</fullName>
    </submittedName>
</protein>
<dbReference type="GO" id="GO:0008146">
    <property type="term" value="F:sulfotransferase activity"/>
    <property type="evidence" value="ECO:0007669"/>
    <property type="project" value="InterPro"/>
</dbReference>
<dbReference type="Pfam" id="PF13469">
    <property type="entry name" value="Sulfotransfer_3"/>
    <property type="match status" value="1"/>
</dbReference>
<evidence type="ECO:0000313" key="3">
    <source>
        <dbReference type="Proteomes" id="UP000234530"/>
    </source>
</evidence>
<dbReference type="InterPro" id="IPR037359">
    <property type="entry name" value="NST/OST"/>
</dbReference>
<keyword evidence="3" id="KW-1185">Reference proteome</keyword>
<dbReference type="InterPro" id="IPR027417">
    <property type="entry name" value="P-loop_NTPase"/>
</dbReference>